<proteinExistence type="predicted"/>
<dbReference type="Pfam" id="PF06698">
    <property type="entry name" value="DUF1192"/>
    <property type="match status" value="1"/>
</dbReference>
<evidence type="ECO:0000256" key="1">
    <source>
        <dbReference type="SAM" id="Coils"/>
    </source>
</evidence>
<name>A0A2W4YTS3_9SPHN</name>
<organism evidence="2 3">
    <name type="scientific">Sphingomonas hengshuiensis</name>
    <dbReference type="NCBI Taxonomy" id="1609977"/>
    <lineage>
        <taxon>Bacteria</taxon>
        <taxon>Pseudomonadati</taxon>
        <taxon>Pseudomonadota</taxon>
        <taxon>Alphaproteobacteria</taxon>
        <taxon>Sphingomonadales</taxon>
        <taxon>Sphingomonadaceae</taxon>
        <taxon>Sphingomonas</taxon>
    </lineage>
</organism>
<reference evidence="2 3" key="1">
    <citation type="submission" date="2017-08" db="EMBL/GenBank/DDBJ databases">
        <title>Infants hospitalized years apart are colonized by the same room-sourced microbial strains.</title>
        <authorList>
            <person name="Brooks B."/>
            <person name="Olm M.R."/>
            <person name="Firek B.A."/>
            <person name="Baker R."/>
            <person name="Thomas B.C."/>
            <person name="Morowitz M.J."/>
            <person name="Banfield J.F."/>
        </authorList>
    </citation>
    <scope>NUCLEOTIDE SEQUENCE [LARGE SCALE GENOMIC DNA]</scope>
    <source>
        <strain evidence="2">S2_018_000_R3_110</strain>
    </source>
</reference>
<accession>A0A2W4YTS3</accession>
<dbReference type="AlphaFoldDB" id="A0A2W4YTS3"/>
<keyword evidence="1" id="KW-0175">Coiled coil</keyword>
<dbReference type="EMBL" id="QFNF01000063">
    <property type="protein sequence ID" value="PZO73094.1"/>
    <property type="molecule type" value="Genomic_DNA"/>
</dbReference>
<comment type="caution">
    <text evidence="2">The sequence shown here is derived from an EMBL/GenBank/DDBJ whole genome shotgun (WGS) entry which is preliminary data.</text>
</comment>
<evidence type="ECO:0000313" key="2">
    <source>
        <dbReference type="EMBL" id="PZO73094.1"/>
    </source>
</evidence>
<protein>
    <submittedName>
        <fullName evidence="2">DUF1192 domain-containing protein</fullName>
    </submittedName>
</protein>
<evidence type="ECO:0000313" key="3">
    <source>
        <dbReference type="Proteomes" id="UP000248614"/>
    </source>
</evidence>
<gene>
    <name evidence="2" type="ORF">DI632_15060</name>
</gene>
<dbReference type="Proteomes" id="UP000248614">
    <property type="component" value="Unassembled WGS sequence"/>
</dbReference>
<feature type="coiled-coil region" evidence="1">
    <location>
        <begin position="28"/>
        <end position="55"/>
    </location>
</feature>
<dbReference type="InterPro" id="IPR009579">
    <property type="entry name" value="DUF1192"/>
</dbReference>
<sequence length="65" mass="7237">MEPDENVNHVRGNLLAMVLAEDLDPLSVDELTKRIAALEGEIARCRARIDRASHHRASADALFRS</sequence>